<dbReference type="VEuPathDB" id="VectorBase:RSAN_036047"/>
<evidence type="ECO:0000256" key="1">
    <source>
        <dbReference type="SAM" id="MobiDB-lite"/>
    </source>
</evidence>
<organism evidence="2 3">
    <name type="scientific">Rhipicephalus sanguineus</name>
    <name type="common">Brown dog tick</name>
    <name type="synonym">Ixodes sanguineus</name>
    <dbReference type="NCBI Taxonomy" id="34632"/>
    <lineage>
        <taxon>Eukaryota</taxon>
        <taxon>Metazoa</taxon>
        <taxon>Ecdysozoa</taxon>
        <taxon>Arthropoda</taxon>
        <taxon>Chelicerata</taxon>
        <taxon>Arachnida</taxon>
        <taxon>Acari</taxon>
        <taxon>Parasitiformes</taxon>
        <taxon>Ixodida</taxon>
        <taxon>Ixodoidea</taxon>
        <taxon>Ixodidae</taxon>
        <taxon>Rhipicephalinae</taxon>
        <taxon>Rhipicephalus</taxon>
        <taxon>Rhipicephalus</taxon>
    </lineage>
</organism>
<evidence type="ECO:0000313" key="3">
    <source>
        <dbReference type="Proteomes" id="UP000821837"/>
    </source>
</evidence>
<feature type="compositionally biased region" description="Polar residues" evidence="1">
    <location>
        <begin position="47"/>
        <end position="56"/>
    </location>
</feature>
<comment type="caution">
    <text evidence="2">The sequence shown here is derived from an EMBL/GenBank/DDBJ whole genome shotgun (WGS) entry which is preliminary data.</text>
</comment>
<evidence type="ECO:0000313" key="2">
    <source>
        <dbReference type="EMBL" id="KAH7963762.1"/>
    </source>
</evidence>
<accession>A0A9D4T2A6</accession>
<feature type="compositionally biased region" description="Polar residues" evidence="1">
    <location>
        <begin position="75"/>
        <end position="91"/>
    </location>
</feature>
<keyword evidence="3" id="KW-1185">Reference proteome</keyword>
<feature type="region of interest" description="Disordered" evidence="1">
    <location>
        <begin position="1"/>
        <end position="170"/>
    </location>
</feature>
<dbReference type="Proteomes" id="UP000821837">
    <property type="component" value="Chromosome 3"/>
</dbReference>
<reference evidence="2" key="2">
    <citation type="submission" date="2021-09" db="EMBL/GenBank/DDBJ databases">
        <authorList>
            <person name="Jia N."/>
            <person name="Wang J."/>
            <person name="Shi W."/>
            <person name="Du L."/>
            <person name="Sun Y."/>
            <person name="Zhan W."/>
            <person name="Jiang J."/>
            <person name="Wang Q."/>
            <person name="Zhang B."/>
            <person name="Ji P."/>
            <person name="Sakyi L.B."/>
            <person name="Cui X."/>
            <person name="Yuan T."/>
            <person name="Jiang B."/>
            <person name="Yang W."/>
            <person name="Lam T.T.-Y."/>
            <person name="Chang Q."/>
            <person name="Ding S."/>
            <person name="Wang X."/>
            <person name="Zhu J."/>
            <person name="Ruan X."/>
            <person name="Zhao L."/>
            <person name="Wei J."/>
            <person name="Que T."/>
            <person name="Du C."/>
            <person name="Cheng J."/>
            <person name="Dai P."/>
            <person name="Han X."/>
            <person name="Huang E."/>
            <person name="Gao Y."/>
            <person name="Liu J."/>
            <person name="Shao H."/>
            <person name="Ye R."/>
            <person name="Li L."/>
            <person name="Wei W."/>
            <person name="Wang X."/>
            <person name="Wang C."/>
            <person name="Huo Q."/>
            <person name="Li W."/>
            <person name="Guo W."/>
            <person name="Chen H."/>
            <person name="Chen S."/>
            <person name="Zhou L."/>
            <person name="Zhou L."/>
            <person name="Ni X."/>
            <person name="Tian J."/>
            <person name="Zhou Y."/>
            <person name="Sheng Y."/>
            <person name="Liu T."/>
            <person name="Pan Y."/>
            <person name="Xia L."/>
            <person name="Li J."/>
            <person name="Zhao F."/>
            <person name="Cao W."/>
        </authorList>
    </citation>
    <scope>NUCLEOTIDE SEQUENCE</scope>
    <source>
        <strain evidence="2">Rsan-2018</strain>
        <tissue evidence="2">Larvae</tissue>
    </source>
</reference>
<dbReference type="EMBL" id="JABSTV010001249">
    <property type="protein sequence ID" value="KAH7963762.1"/>
    <property type="molecule type" value="Genomic_DNA"/>
</dbReference>
<gene>
    <name evidence="2" type="ORF">HPB52_022726</name>
</gene>
<sequence length="170" mass="18433">MDEEESEEASVPATPQKLTSLMNDSKELSTTPDTNAEQRKETAVATECTSTMTGQTRPAPAADAAPLEAKRLEISASQLKPTVTSLKSASQHPLKIETEETQGLLGDLNTSSMDFEVASSKRRHDSDDGAQEDEAQVKSEVQWKLVSGGKKRNAARQWSSSLKRDDGRAN</sequence>
<protein>
    <submittedName>
        <fullName evidence="2">Uncharacterized protein</fullName>
    </submittedName>
</protein>
<reference evidence="2" key="1">
    <citation type="journal article" date="2020" name="Cell">
        <title>Large-Scale Comparative Analyses of Tick Genomes Elucidate Their Genetic Diversity and Vector Capacities.</title>
        <authorList>
            <consortium name="Tick Genome and Microbiome Consortium (TIGMIC)"/>
            <person name="Jia N."/>
            <person name="Wang J."/>
            <person name="Shi W."/>
            <person name="Du L."/>
            <person name="Sun Y."/>
            <person name="Zhan W."/>
            <person name="Jiang J.F."/>
            <person name="Wang Q."/>
            <person name="Zhang B."/>
            <person name="Ji P."/>
            <person name="Bell-Sakyi L."/>
            <person name="Cui X.M."/>
            <person name="Yuan T.T."/>
            <person name="Jiang B.G."/>
            <person name="Yang W.F."/>
            <person name="Lam T.T."/>
            <person name="Chang Q.C."/>
            <person name="Ding S.J."/>
            <person name="Wang X.J."/>
            <person name="Zhu J.G."/>
            <person name="Ruan X.D."/>
            <person name="Zhao L."/>
            <person name="Wei J.T."/>
            <person name="Ye R.Z."/>
            <person name="Que T.C."/>
            <person name="Du C.H."/>
            <person name="Zhou Y.H."/>
            <person name="Cheng J.X."/>
            <person name="Dai P.F."/>
            <person name="Guo W.B."/>
            <person name="Han X.H."/>
            <person name="Huang E.J."/>
            <person name="Li L.F."/>
            <person name="Wei W."/>
            <person name="Gao Y.C."/>
            <person name="Liu J.Z."/>
            <person name="Shao H.Z."/>
            <person name="Wang X."/>
            <person name="Wang C.C."/>
            <person name="Yang T.C."/>
            <person name="Huo Q.B."/>
            <person name="Li W."/>
            <person name="Chen H.Y."/>
            <person name="Chen S.E."/>
            <person name="Zhou L.G."/>
            <person name="Ni X.B."/>
            <person name="Tian J.H."/>
            <person name="Sheng Y."/>
            <person name="Liu T."/>
            <person name="Pan Y.S."/>
            <person name="Xia L.Y."/>
            <person name="Li J."/>
            <person name="Zhao F."/>
            <person name="Cao W.C."/>
        </authorList>
    </citation>
    <scope>NUCLEOTIDE SEQUENCE</scope>
    <source>
        <strain evidence="2">Rsan-2018</strain>
    </source>
</reference>
<dbReference type="AlphaFoldDB" id="A0A9D4T2A6"/>
<name>A0A9D4T2A6_RHISA</name>
<feature type="compositionally biased region" description="Polar residues" evidence="1">
    <location>
        <begin position="16"/>
        <end position="35"/>
    </location>
</feature>
<proteinExistence type="predicted"/>